<organism evidence="1 2">
    <name type="scientific">Deinococcus rubellus</name>
    <dbReference type="NCBI Taxonomy" id="1889240"/>
    <lineage>
        <taxon>Bacteria</taxon>
        <taxon>Thermotogati</taxon>
        <taxon>Deinococcota</taxon>
        <taxon>Deinococci</taxon>
        <taxon>Deinococcales</taxon>
        <taxon>Deinococcaceae</taxon>
        <taxon>Deinococcus</taxon>
    </lineage>
</organism>
<name>A0ABY5YGF2_9DEIO</name>
<proteinExistence type="predicted"/>
<reference evidence="1" key="1">
    <citation type="submission" date="2022-09" db="EMBL/GenBank/DDBJ databases">
        <title>genome sequence of Deinococcus rubellus.</title>
        <authorList>
            <person name="Srinivasan S."/>
        </authorList>
    </citation>
    <scope>NUCLEOTIDE SEQUENCE</scope>
    <source>
        <strain evidence="1">Ant6</strain>
    </source>
</reference>
<sequence length="162" mass="17991">MLSDHVFAAGWTVLQDRFGRAFTTQTTKIYREILSAELTDTAFQTACRAAFRFETYFPSPQKLIDLATGKDFEALALAEWDTCLIRARSGEMATLPNTSARIVMNSATNGTPLGSVAADRLDWIKREFIKRYAAQLATEAQQRTPAVLPSITNKELTHVSAN</sequence>
<accession>A0ABY5YGF2</accession>
<protein>
    <submittedName>
        <fullName evidence="1">Uncharacterized protein</fullName>
    </submittedName>
</protein>
<dbReference type="Proteomes" id="UP001060261">
    <property type="component" value="Chromosome"/>
</dbReference>
<keyword evidence="2" id="KW-1185">Reference proteome</keyword>
<evidence type="ECO:0000313" key="2">
    <source>
        <dbReference type="Proteomes" id="UP001060261"/>
    </source>
</evidence>
<evidence type="ECO:0000313" key="1">
    <source>
        <dbReference type="EMBL" id="UWX64175.1"/>
    </source>
</evidence>
<dbReference type="RefSeq" id="WP_260560450.1">
    <property type="nucleotide sequence ID" value="NZ_CP104213.1"/>
</dbReference>
<dbReference type="EMBL" id="CP104213">
    <property type="protein sequence ID" value="UWX64175.1"/>
    <property type="molecule type" value="Genomic_DNA"/>
</dbReference>
<gene>
    <name evidence="1" type="ORF">N0D28_00390</name>
</gene>